<evidence type="ECO:0000313" key="1">
    <source>
        <dbReference type="EMBL" id="GBM63694.1"/>
    </source>
</evidence>
<reference evidence="1 2" key="1">
    <citation type="journal article" date="2019" name="Sci. Rep.">
        <title>Orb-weaving spider Araneus ventricosus genome elucidates the spidroin gene catalogue.</title>
        <authorList>
            <person name="Kono N."/>
            <person name="Nakamura H."/>
            <person name="Ohtoshi R."/>
            <person name="Moran D.A.P."/>
            <person name="Shinohara A."/>
            <person name="Yoshida Y."/>
            <person name="Fujiwara M."/>
            <person name="Mori M."/>
            <person name="Tomita M."/>
            <person name="Arakawa K."/>
        </authorList>
    </citation>
    <scope>NUCLEOTIDE SEQUENCE [LARGE SCALE GENOMIC DNA]</scope>
</reference>
<evidence type="ECO:0000313" key="2">
    <source>
        <dbReference type="Proteomes" id="UP000499080"/>
    </source>
</evidence>
<protein>
    <submittedName>
        <fullName evidence="1">Uncharacterized protein</fullName>
    </submittedName>
</protein>
<dbReference type="Proteomes" id="UP000499080">
    <property type="component" value="Unassembled WGS sequence"/>
</dbReference>
<sequence>MLRFFGGPGSQTCFTLSLKPRLPGHNGALFGITEINGILGKICGSFYFKIRKMRVGVFTLRLSLVLPHFGSCYVPLHCAVKRLAIAKRPGGKGIDAPGASFRGSHGVKTIKTIVMRRRKNNTIHLPPFTLVKPPITTGIRKSSYFPSVTYSR</sequence>
<dbReference type="EMBL" id="BGPR01001884">
    <property type="protein sequence ID" value="GBM63694.1"/>
    <property type="molecule type" value="Genomic_DNA"/>
</dbReference>
<dbReference type="AlphaFoldDB" id="A0A4Y2HEG7"/>
<comment type="caution">
    <text evidence="1">The sequence shown here is derived from an EMBL/GenBank/DDBJ whole genome shotgun (WGS) entry which is preliminary data.</text>
</comment>
<keyword evidence="2" id="KW-1185">Reference proteome</keyword>
<name>A0A4Y2HEG7_ARAVE</name>
<accession>A0A4Y2HEG7</accession>
<proteinExistence type="predicted"/>
<organism evidence="1 2">
    <name type="scientific">Araneus ventricosus</name>
    <name type="common">Orbweaver spider</name>
    <name type="synonym">Epeira ventricosa</name>
    <dbReference type="NCBI Taxonomy" id="182803"/>
    <lineage>
        <taxon>Eukaryota</taxon>
        <taxon>Metazoa</taxon>
        <taxon>Ecdysozoa</taxon>
        <taxon>Arthropoda</taxon>
        <taxon>Chelicerata</taxon>
        <taxon>Arachnida</taxon>
        <taxon>Araneae</taxon>
        <taxon>Araneomorphae</taxon>
        <taxon>Entelegynae</taxon>
        <taxon>Araneoidea</taxon>
        <taxon>Araneidae</taxon>
        <taxon>Araneus</taxon>
    </lineage>
</organism>
<gene>
    <name evidence="1" type="ORF">AVEN_147629_1</name>
</gene>